<sequence length="300" mass="35943">MLINLDDFDKENEEVKLRLDHQSEIIAILKTRADEYLTKYLKCEKKLKAFENEIDFLKNNRKLEIEKSSLILQENFKLSEENHKLKSLIREFKKRNLILKRRKKKIMETYLILLKKTNSLIKKVKTKDLSIKKFKKMQAKYSYENKNLLHNLSLQLKENINLKDYLTGKCKENELQVEISKIDLSKKNAENMFFQLTISQLKKELSDQSHHIDYQKIEIFCLQNRIKELESHKNFNEPDAMETQNLINKMHNRVEELVKENAAMVLKFETYKLYSEEKMKKEKIISCMLARLNIDSGYKI</sequence>
<keyword evidence="2" id="KW-1185">Reference proteome</keyword>
<organism evidence="2 3">
    <name type="scientific">Hydra vulgaris</name>
    <name type="common">Hydra</name>
    <name type="synonym">Hydra attenuata</name>
    <dbReference type="NCBI Taxonomy" id="6087"/>
    <lineage>
        <taxon>Eukaryota</taxon>
        <taxon>Metazoa</taxon>
        <taxon>Cnidaria</taxon>
        <taxon>Hydrozoa</taxon>
        <taxon>Hydroidolina</taxon>
        <taxon>Anthoathecata</taxon>
        <taxon>Aplanulata</taxon>
        <taxon>Hydridae</taxon>
        <taxon>Hydra</taxon>
    </lineage>
</organism>
<evidence type="ECO:0000313" key="2">
    <source>
        <dbReference type="Proteomes" id="UP001652625"/>
    </source>
</evidence>
<name>A0ABM4CXV3_HYDVU</name>
<dbReference type="GeneID" id="136087568"/>
<proteinExistence type="predicted"/>
<keyword evidence="1" id="KW-0175">Coiled coil</keyword>
<dbReference type="RefSeq" id="XP_065666773.1">
    <property type="nucleotide sequence ID" value="XM_065810701.1"/>
</dbReference>
<evidence type="ECO:0000256" key="1">
    <source>
        <dbReference type="SAM" id="Coils"/>
    </source>
</evidence>
<evidence type="ECO:0000313" key="3">
    <source>
        <dbReference type="RefSeq" id="XP_065666773.1"/>
    </source>
</evidence>
<gene>
    <name evidence="3" type="primary">LOC136087568</name>
</gene>
<protein>
    <submittedName>
        <fullName evidence="3">Coiled-coil domain-containing protein 89-like</fullName>
    </submittedName>
</protein>
<feature type="coiled-coil region" evidence="1">
    <location>
        <begin position="33"/>
        <end position="67"/>
    </location>
</feature>
<dbReference type="Proteomes" id="UP001652625">
    <property type="component" value="Chromosome 11"/>
</dbReference>
<reference evidence="3" key="1">
    <citation type="submission" date="2025-08" db="UniProtKB">
        <authorList>
            <consortium name="RefSeq"/>
        </authorList>
    </citation>
    <scope>IDENTIFICATION</scope>
</reference>
<accession>A0ABM4CXV3</accession>